<accession>A0A182M2W7</accession>
<dbReference type="EMBL" id="AXCM01023610">
    <property type="status" value="NOT_ANNOTATED_CDS"/>
    <property type="molecule type" value="Genomic_DNA"/>
</dbReference>
<name>A0A182M2W7_9DIPT</name>
<evidence type="ECO:0000313" key="1">
    <source>
        <dbReference type="EnsemblMetazoa" id="ACUA008122-PA"/>
    </source>
</evidence>
<evidence type="ECO:0000313" key="2">
    <source>
        <dbReference type="Proteomes" id="UP000075883"/>
    </source>
</evidence>
<protein>
    <submittedName>
        <fullName evidence="1">Uncharacterized protein</fullName>
    </submittedName>
</protein>
<proteinExistence type="predicted"/>
<organism evidence="1 2">
    <name type="scientific">Anopheles culicifacies</name>
    <dbReference type="NCBI Taxonomy" id="139723"/>
    <lineage>
        <taxon>Eukaryota</taxon>
        <taxon>Metazoa</taxon>
        <taxon>Ecdysozoa</taxon>
        <taxon>Arthropoda</taxon>
        <taxon>Hexapoda</taxon>
        <taxon>Insecta</taxon>
        <taxon>Pterygota</taxon>
        <taxon>Neoptera</taxon>
        <taxon>Endopterygota</taxon>
        <taxon>Diptera</taxon>
        <taxon>Nematocera</taxon>
        <taxon>Culicoidea</taxon>
        <taxon>Culicidae</taxon>
        <taxon>Anophelinae</taxon>
        <taxon>Anopheles</taxon>
        <taxon>culicifacies species complex</taxon>
    </lineage>
</organism>
<dbReference type="Proteomes" id="UP000075883">
    <property type="component" value="Unassembled WGS sequence"/>
</dbReference>
<dbReference type="AlphaFoldDB" id="A0A182M2W7"/>
<reference evidence="2" key="1">
    <citation type="submission" date="2013-09" db="EMBL/GenBank/DDBJ databases">
        <title>The Genome Sequence of Anopheles culicifacies species A.</title>
        <authorList>
            <consortium name="The Broad Institute Genomics Platform"/>
            <person name="Neafsey D.E."/>
            <person name="Besansky N."/>
            <person name="Howell P."/>
            <person name="Walton C."/>
            <person name="Young S.K."/>
            <person name="Zeng Q."/>
            <person name="Gargeya S."/>
            <person name="Fitzgerald M."/>
            <person name="Haas B."/>
            <person name="Abouelleil A."/>
            <person name="Allen A.W."/>
            <person name="Alvarado L."/>
            <person name="Arachchi H.M."/>
            <person name="Berlin A.M."/>
            <person name="Chapman S.B."/>
            <person name="Gainer-Dewar J."/>
            <person name="Goldberg J."/>
            <person name="Griggs A."/>
            <person name="Gujja S."/>
            <person name="Hansen M."/>
            <person name="Howarth C."/>
            <person name="Imamovic A."/>
            <person name="Ireland A."/>
            <person name="Larimer J."/>
            <person name="McCowan C."/>
            <person name="Murphy C."/>
            <person name="Pearson M."/>
            <person name="Poon T.W."/>
            <person name="Priest M."/>
            <person name="Roberts A."/>
            <person name="Saif S."/>
            <person name="Shea T."/>
            <person name="Sisk P."/>
            <person name="Sykes S."/>
            <person name="Wortman J."/>
            <person name="Nusbaum C."/>
            <person name="Birren B."/>
        </authorList>
    </citation>
    <scope>NUCLEOTIDE SEQUENCE [LARGE SCALE GENOMIC DNA]</scope>
    <source>
        <strain evidence="2">A-37</strain>
    </source>
</reference>
<keyword evidence="2" id="KW-1185">Reference proteome</keyword>
<dbReference type="VEuPathDB" id="VectorBase:ACUA008122"/>
<dbReference type="EnsemblMetazoa" id="ACUA008122-RA">
    <property type="protein sequence ID" value="ACUA008122-PA"/>
    <property type="gene ID" value="ACUA008122"/>
</dbReference>
<reference evidence="1" key="2">
    <citation type="submission" date="2020-05" db="UniProtKB">
        <authorList>
            <consortium name="EnsemblMetazoa"/>
        </authorList>
    </citation>
    <scope>IDENTIFICATION</scope>
    <source>
        <strain evidence="1">A-37</strain>
    </source>
</reference>
<sequence>MCIPKIHRDEEIKPIIDQPHEELLALLDDWHENFVDPAGIYYDEEEEYNETRSFVPDWQETDRLITGIEGIIKDILDRGIAIPENLLNEYQSTIAQYREYRLLPREAYPRLADHQYHLINLTINVQIAQIRTFFV</sequence>